<feature type="compositionally biased region" description="Polar residues" evidence="3">
    <location>
        <begin position="94"/>
        <end position="105"/>
    </location>
</feature>
<organism evidence="4 5">
    <name type="scientific">Paractinoplanes globisporus</name>
    <dbReference type="NCBI Taxonomy" id="113565"/>
    <lineage>
        <taxon>Bacteria</taxon>
        <taxon>Bacillati</taxon>
        <taxon>Actinomycetota</taxon>
        <taxon>Actinomycetes</taxon>
        <taxon>Micromonosporales</taxon>
        <taxon>Micromonosporaceae</taxon>
        <taxon>Paractinoplanes</taxon>
    </lineage>
</organism>
<reference evidence="4 5" key="1">
    <citation type="submission" date="2024-10" db="EMBL/GenBank/DDBJ databases">
        <title>The Natural Products Discovery Center: Release of the First 8490 Sequenced Strains for Exploring Actinobacteria Biosynthetic Diversity.</title>
        <authorList>
            <person name="Kalkreuter E."/>
            <person name="Kautsar S.A."/>
            <person name="Yang D."/>
            <person name="Bader C.D."/>
            <person name="Teijaro C.N."/>
            <person name="Fluegel L."/>
            <person name="Davis C.M."/>
            <person name="Simpson J.R."/>
            <person name="Lauterbach L."/>
            <person name="Steele A.D."/>
            <person name="Gui C."/>
            <person name="Meng S."/>
            <person name="Li G."/>
            <person name="Viehrig K."/>
            <person name="Ye F."/>
            <person name="Su P."/>
            <person name="Kiefer A.F."/>
            <person name="Nichols A."/>
            <person name="Cepeda A.J."/>
            <person name="Yan W."/>
            <person name="Fan B."/>
            <person name="Jiang Y."/>
            <person name="Adhikari A."/>
            <person name="Zheng C.-J."/>
            <person name="Schuster L."/>
            <person name="Cowan T.M."/>
            <person name="Smanski M.J."/>
            <person name="Chevrette M.G."/>
            <person name="De Carvalho L.P.S."/>
            <person name="Shen B."/>
        </authorList>
    </citation>
    <scope>NUCLEOTIDE SEQUENCE [LARGE SCALE GENOMIC DNA]</scope>
    <source>
        <strain evidence="4 5">NPDC000087</strain>
    </source>
</reference>
<evidence type="ECO:0000313" key="5">
    <source>
        <dbReference type="Proteomes" id="UP001602245"/>
    </source>
</evidence>
<comment type="similarity">
    <text evidence="1">Belongs to the WXG100 family.</text>
</comment>
<dbReference type="EMBL" id="JBIAZU010000009">
    <property type="protein sequence ID" value="MFF5296824.1"/>
    <property type="molecule type" value="Genomic_DNA"/>
</dbReference>
<feature type="coiled-coil region" evidence="2">
    <location>
        <begin position="22"/>
        <end position="68"/>
    </location>
</feature>
<keyword evidence="5" id="KW-1185">Reference proteome</keyword>
<comment type="caution">
    <text evidence="4">The sequence shown here is derived from an EMBL/GenBank/DDBJ whole genome shotgun (WGS) entry which is preliminary data.</text>
</comment>
<dbReference type="InterPro" id="IPR010310">
    <property type="entry name" value="T7SS_ESAT-6-like"/>
</dbReference>
<evidence type="ECO:0000256" key="2">
    <source>
        <dbReference type="SAM" id="Coils"/>
    </source>
</evidence>
<dbReference type="Proteomes" id="UP001602245">
    <property type="component" value="Unassembled WGS sequence"/>
</dbReference>
<proteinExistence type="inferred from homology"/>
<dbReference type="NCBIfam" id="TIGR03930">
    <property type="entry name" value="WXG100_ESAT6"/>
    <property type="match status" value="1"/>
</dbReference>
<dbReference type="InterPro" id="IPR036689">
    <property type="entry name" value="ESAT-6-like_sf"/>
</dbReference>
<protein>
    <recommendedName>
        <fullName evidence="1">ESAT-6-like protein</fullName>
    </recommendedName>
</protein>
<accession>A0ABW6WU80</accession>
<dbReference type="Pfam" id="PF06013">
    <property type="entry name" value="WXG100"/>
    <property type="match status" value="1"/>
</dbReference>
<keyword evidence="2" id="KW-0175">Coiled coil</keyword>
<dbReference type="SUPFAM" id="SSF140453">
    <property type="entry name" value="EsxAB dimer-like"/>
    <property type="match status" value="1"/>
</dbReference>
<gene>
    <name evidence="4" type="ORF">ACFY35_45965</name>
</gene>
<name>A0ABW6WU80_9ACTN</name>
<evidence type="ECO:0000313" key="4">
    <source>
        <dbReference type="EMBL" id="MFF5296824.1"/>
    </source>
</evidence>
<sequence>MASTQAESSVMASTATKFDEVNDQLQSMLTTLMNELSTLESTWKGLGAQAFEQVKQQYAADLKSLNQALSETATSIRQSGHGYDATDTEAASKVANSGGSFQLPL</sequence>
<evidence type="ECO:0000256" key="3">
    <source>
        <dbReference type="SAM" id="MobiDB-lite"/>
    </source>
</evidence>
<dbReference type="RefSeq" id="WP_026206516.1">
    <property type="nucleotide sequence ID" value="NZ_JBIAZU010000009.1"/>
</dbReference>
<dbReference type="Gene3D" id="1.10.287.1060">
    <property type="entry name" value="ESAT-6-like"/>
    <property type="match status" value="1"/>
</dbReference>
<feature type="region of interest" description="Disordered" evidence="3">
    <location>
        <begin position="76"/>
        <end position="105"/>
    </location>
</feature>
<evidence type="ECO:0000256" key="1">
    <source>
        <dbReference type="RuleBase" id="RU362001"/>
    </source>
</evidence>